<keyword evidence="8" id="KW-1185">Reference proteome</keyword>
<sequence length="104" mass="11867">MKKCKITVMRKACYKDLMEKYENPMEHACDIEEGQVFIANGWCKPVGMCDSAWESMSPFVMTLAYGGKDIYNGWMKNEKSAMISCNDGFRPVSFLIEALEEEAD</sequence>
<accession>A0A174J3P9</accession>
<dbReference type="NCBIfam" id="TIGR04076">
    <property type="entry name" value="TIGR04076 family protein"/>
    <property type="match status" value="1"/>
</dbReference>
<evidence type="ECO:0000313" key="1">
    <source>
        <dbReference type="EMBL" id="CUO91740.1"/>
    </source>
</evidence>
<organism evidence="1 5">
    <name type="scientific">Anaerobutyricum hallii</name>
    <dbReference type="NCBI Taxonomy" id="39488"/>
    <lineage>
        <taxon>Bacteria</taxon>
        <taxon>Bacillati</taxon>
        <taxon>Bacillota</taxon>
        <taxon>Clostridia</taxon>
        <taxon>Lachnospirales</taxon>
        <taxon>Lachnospiraceae</taxon>
        <taxon>Anaerobutyricum</taxon>
    </lineage>
</organism>
<gene>
    <name evidence="3" type="ORF">DW833_11240</name>
    <name evidence="4" type="ORF">DWZ29_16190</name>
    <name evidence="2" type="ORF">DXD91_15405</name>
    <name evidence="1" type="ORF">ERS852450_02661</name>
</gene>
<dbReference type="EMBL" id="QSOE01000192">
    <property type="protein sequence ID" value="RGI76327.1"/>
    <property type="molecule type" value="Genomic_DNA"/>
</dbReference>
<proteinExistence type="predicted"/>
<evidence type="ECO:0000313" key="3">
    <source>
        <dbReference type="EMBL" id="RHC62607.1"/>
    </source>
</evidence>
<protein>
    <submittedName>
        <fullName evidence="2">TIGR04076 family protein</fullName>
    </submittedName>
</protein>
<evidence type="ECO:0000313" key="2">
    <source>
        <dbReference type="EMBL" id="RGI76327.1"/>
    </source>
</evidence>
<dbReference type="EMBL" id="QSID01000013">
    <property type="protein sequence ID" value="RHC62607.1"/>
    <property type="molecule type" value="Genomic_DNA"/>
</dbReference>
<evidence type="ECO:0000313" key="8">
    <source>
        <dbReference type="Proteomes" id="UP000284621"/>
    </source>
</evidence>
<evidence type="ECO:0000313" key="5">
    <source>
        <dbReference type="Proteomes" id="UP000095679"/>
    </source>
</evidence>
<name>A0A174J3P9_9FIRM</name>
<dbReference type="Proteomes" id="UP000262524">
    <property type="component" value="Unassembled WGS sequence"/>
</dbReference>
<dbReference type="Proteomes" id="UP000284621">
    <property type="component" value="Unassembled WGS sequence"/>
</dbReference>
<dbReference type="Proteomes" id="UP000283700">
    <property type="component" value="Unassembled WGS sequence"/>
</dbReference>
<reference evidence="6 7" key="2">
    <citation type="submission" date="2018-08" db="EMBL/GenBank/DDBJ databases">
        <title>A genome reference for cultivated species of the human gut microbiota.</title>
        <authorList>
            <person name="Zou Y."/>
            <person name="Xue W."/>
            <person name="Luo G."/>
        </authorList>
    </citation>
    <scope>NUCLEOTIDE SEQUENCE [LARGE SCALE GENOMIC DNA]</scope>
    <source>
        <strain evidence="4 7">AF31-17AC</strain>
        <strain evidence="3 8">AM34-3LB</strain>
        <strain evidence="2 6">TM10-1AC</strain>
    </source>
</reference>
<dbReference type="EMBL" id="QRQO01000081">
    <property type="protein sequence ID" value="RHN06294.1"/>
    <property type="molecule type" value="Genomic_DNA"/>
</dbReference>
<dbReference type="Proteomes" id="UP000095679">
    <property type="component" value="Unassembled WGS sequence"/>
</dbReference>
<dbReference type="GeneID" id="75049274"/>
<reference evidence="1 5" key="1">
    <citation type="submission" date="2015-09" db="EMBL/GenBank/DDBJ databases">
        <authorList>
            <consortium name="Pathogen Informatics"/>
        </authorList>
    </citation>
    <scope>NUCLEOTIDE SEQUENCE [LARGE SCALE GENOMIC DNA]</scope>
    <source>
        <strain evidence="1 5">2789STDY5834835</strain>
    </source>
</reference>
<dbReference type="EMBL" id="CYZL01000030">
    <property type="protein sequence ID" value="CUO91740.1"/>
    <property type="molecule type" value="Genomic_DNA"/>
</dbReference>
<evidence type="ECO:0000313" key="6">
    <source>
        <dbReference type="Proteomes" id="UP000262524"/>
    </source>
</evidence>
<evidence type="ECO:0000313" key="7">
    <source>
        <dbReference type="Proteomes" id="UP000283700"/>
    </source>
</evidence>
<dbReference type="InterPro" id="IPR023811">
    <property type="entry name" value="CHP04076"/>
</dbReference>
<dbReference type="AlphaFoldDB" id="A0A174J3P9"/>
<dbReference type="RefSeq" id="WP_005345394.1">
    <property type="nucleotide sequence ID" value="NZ_BLYK01000089.1"/>
</dbReference>
<evidence type="ECO:0000313" key="4">
    <source>
        <dbReference type="EMBL" id="RHN06294.1"/>
    </source>
</evidence>